<dbReference type="Proteomes" id="UP000351155">
    <property type="component" value="Unassembled WGS sequence"/>
</dbReference>
<sequence>MSRVLIHKVKCQIRVGGRLSGERLLHSVLLGSDNLKSAFLQGLRNNTVKISLRLNTMDLNLGAISVAQFETLFIPRLEQAFAERLACEQASAAGQQAMKMGTSGATASGMLPGGYHPDGEGLIRLARDCLTPQTFKTLLQDSPVYQLQHLLKRLLEEAWHSPKMLPATWYDRVTADRVSAAAMLYLLKSQQEHDWLMYQHAPTASQVAGWTKAIARREIPPEQVMQLLTGNQPFDSISPGQPACPSLVVMRWLLPLWRQPAVRRVIHRLKGRQGVQRLDAYLSRCLQRQDDVMQAEKGMQSVREQVAVPQDNKALSPGREMESDARQIVLSRDNTMLPECKGMPAASPRTMQPGKDGLRSPDMLCPSGQVISNAGLLLLWPLLPQLFSHLGLWAEAEFVSDAARWQAVYALDRLVRGEGNPTEERLTLNQMLCGVSCSASAPPTAPLSLLQLQQTDDWLTAIGQQLPGWQKLSPADIRQLFLQREGEISTEGAVPQISVWPQPWDFLLRDWPWPVTLASFPWD</sequence>
<gene>
    <name evidence="1" type="ORF">NCTC12126_00940</name>
</gene>
<dbReference type="Pfam" id="PF19268">
    <property type="entry name" value="CIS_TMP"/>
    <property type="match status" value="1"/>
</dbReference>
<organism evidence="1 2">
    <name type="scientific">Enterobacter cancerogenus</name>
    <dbReference type="NCBI Taxonomy" id="69218"/>
    <lineage>
        <taxon>Bacteria</taxon>
        <taxon>Pseudomonadati</taxon>
        <taxon>Pseudomonadota</taxon>
        <taxon>Gammaproteobacteria</taxon>
        <taxon>Enterobacterales</taxon>
        <taxon>Enterobacteriaceae</taxon>
        <taxon>Enterobacter</taxon>
        <taxon>Enterobacter cloacae complex</taxon>
    </lineage>
</organism>
<dbReference type="AlphaFoldDB" id="A0A484WSD5"/>
<reference evidence="1 2" key="1">
    <citation type="submission" date="2019-03" db="EMBL/GenBank/DDBJ databases">
        <authorList>
            <consortium name="Pathogen Informatics"/>
        </authorList>
    </citation>
    <scope>NUCLEOTIDE SEQUENCE [LARGE SCALE GENOMIC DNA]</scope>
    <source>
        <strain evidence="1 2">NCTC12126</strain>
    </source>
</reference>
<proteinExistence type="predicted"/>
<evidence type="ECO:0000313" key="1">
    <source>
        <dbReference type="EMBL" id="VFS14868.1"/>
    </source>
</evidence>
<name>A0A484WSD5_9ENTR</name>
<dbReference type="InterPro" id="IPR045538">
    <property type="entry name" value="CIS_TMP"/>
</dbReference>
<accession>A0A484WSD5</accession>
<evidence type="ECO:0000313" key="2">
    <source>
        <dbReference type="Proteomes" id="UP000351155"/>
    </source>
</evidence>
<protein>
    <submittedName>
        <fullName evidence="1">Uncharacterized protein</fullName>
    </submittedName>
</protein>
<dbReference type="EMBL" id="CAADIW010000005">
    <property type="protein sequence ID" value="VFS14868.1"/>
    <property type="molecule type" value="Genomic_DNA"/>
</dbReference>